<dbReference type="Pfam" id="PF00501">
    <property type="entry name" value="AMP-binding"/>
    <property type="match status" value="1"/>
</dbReference>
<dbReference type="AlphaFoldDB" id="A0A1G7G2V6"/>
<dbReference type="GO" id="GO:0003987">
    <property type="term" value="F:acetate-CoA ligase activity"/>
    <property type="evidence" value="ECO:0007669"/>
    <property type="project" value="TreeGrafter"/>
</dbReference>
<evidence type="ECO:0000259" key="3">
    <source>
        <dbReference type="Pfam" id="PF16177"/>
    </source>
</evidence>
<dbReference type="InterPro" id="IPR032387">
    <property type="entry name" value="ACAS_N"/>
</dbReference>
<evidence type="ECO:0000256" key="1">
    <source>
        <dbReference type="ARBA" id="ARBA00006432"/>
    </source>
</evidence>
<dbReference type="PANTHER" id="PTHR24095:SF14">
    <property type="entry name" value="ACETYL-COENZYME A SYNTHETASE 1"/>
    <property type="match status" value="1"/>
</dbReference>
<dbReference type="OrthoDB" id="371752at2157"/>
<dbReference type="InterPro" id="IPR042099">
    <property type="entry name" value="ANL_N_sf"/>
</dbReference>
<dbReference type="Gene3D" id="3.40.50.12780">
    <property type="entry name" value="N-terminal domain of ligase-like"/>
    <property type="match status" value="1"/>
</dbReference>
<evidence type="ECO:0000259" key="2">
    <source>
        <dbReference type="Pfam" id="PF00501"/>
    </source>
</evidence>
<dbReference type="Pfam" id="PF16177">
    <property type="entry name" value="ACAS_N"/>
    <property type="match status" value="1"/>
</dbReference>
<feature type="non-terminal residue" evidence="4">
    <location>
        <position position="275"/>
    </location>
</feature>
<organism evidence="4 5">
    <name type="scientific">Halorientalis regularis</name>
    <dbReference type="NCBI Taxonomy" id="660518"/>
    <lineage>
        <taxon>Archaea</taxon>
        <taxon>Methanobacteriati</taxon>
        <taxon>Methanobacteriota</taxon>
        <taxon>Stenosarchaea group</taxon>
        <taxon>Halobacteria</taxon>
        <taxon>Halobacteriales</taxon>
        <taxon>Haloarculaceae</taxon>
        <taxon>Halorientalis</taxon>
    </lineage>
</organism>
<name>A0A1G7G2V6_9EURY</name>
<dbReference type="RefSeq" id="WP_139171029.1">
    <property type="nucleotide sequence ID" value="NZ_FNBK01000001.1"/>
</dbReference>
<dbReference type="STRING" id="660518.SAMN05216218_101469"/>
<evidence type="ECO:0000313" key="5">
    <source>
        <dbReference type="Proteomes" id="UP000199076"/>
    </source>
</evidence>
<gene>
    <name evidence="4" type="ORF">SAMN05216218_101469</name>
</gene>
<evidence type="ECO:0000313" key="4">
    <source>
        <dbReference type="EMBL" id="SDE82448.1"/>
    </source>
</evidence>
<comment type="similarity">
    <text evidence="1">Belongs to the ATP-dependent AMP-binding enzyme family.</text>
</comment>
<feature type="domain" description="AMP-dependent synthetase/ligase" evidence="2">
    <location>
        <begin position="111"/>
        <end position="251"/>
    </location>
</feature>
<dbReference type="GO" id="GO:0006085">
    <property type="term" value="P:acetyl-CoA biosynthetic process"/>
    <property type="evidence" value="ECO:0007669"/>
    <property type="project" value="TreeGrafter"/>
</dbReference>
<dbReference type="SUPFAM" id="SSF56801">
    <property type="entry name" value="Acetyl-CoA synthetase-like"/>
    <property type="match status" value="1"/>
</dbReference>
<dbReference type="InterPro" id="IPR000873">
    <property type="entry name" value="AMP-dep_synth/lig_dom"/>
</dbReference>
<dbReference type="EMBL" id="FNBK01000001">
    <property type="protein sequence ID" value="SDE82448.1"/>
    <property type="molecule type" value="Genomic_DNA"/>
</dbReference>
<accession>A0A1G7G2V6</accession>
<reference evidence="5" key="1">
    <citation type="submission" date="2016-10" db="EMBL/GenBank/DDBJ databases">
        <authorList>
            <person name="Varghese N."/>
            <person name="Submissions S."/>
        </authorList>
    </citation>
    <scope>NUCLEOTIDE SEQUENCE [LARGE SCALE GENOMIC DNA]</scope>
    <source>
        <strain evidence="5">IBRC-M 10760</strain>
    </source>
</reference>
<keyword evidence="5" id="KW-1185">Reference proteome</keyword>
<proteinExistence type="inferred from homology"/>
<sequence>MTDSIAEMDEIVHEPSQAFVESTNVWEFMQTYGIDDYEALIERTTTDIDGVPDSGVDWFWDELVDYLGIEFYEDYDQIRDDTEGPQFTDWYPGGELNIAHNVVDRHAAPDNERRNKVATIWEGEDGKIREVTYHELHRQANQVANALEQRGIETGDTVGLYMPMVPEVVSILYGCFKIGAIAVPIFSGFGVDATATRIEDPECSVLVTGDGFLRRGDPITLKETTDEAIAQADTDVESVIVYDRLGASDPDTDLSIPMTEGRDEWWADAVATQSD</sequence>
<protein>
    <submittedName>
        <fullName evidence="4">Acetyl-CoA synthetase</fullName>
    </submittedName>
</protein>
<feature type="domain" description="Acetyl-coenzyme A synthetase N-terminal" evidence="3">
    <location>
        <begin position="57"/>
        <end position="102"/>
    </location>
</feature>
<dbReference type="PANTHER" id="PTHR24095">
    <property type="entry name" value="ACETYL-COENZYME A SYNTHETASE"/>
    <property type="match status" value="1"/>
</dbReference>
<dbReference type="Proteomes" id="UP000199076">
    <property type="component" value="Unassembled WGS sequence"/>
</dbReference>